<feature type="non-terminal residue" evidence="9">
    <location>
        <position position="1"/>
    </location>
</feature>
<dbReference type="Gene3D" id="1.20.190.50">
    <property type="match status" value="1"/>
</dbReference>
<evidence type="ECO:0000256" key="7">
    <source>
        <dbReference type="ARBA" id="ARBA00023242"/>
    </source>
</evidence>
<reference evidence="10" key="1">
    <citation type="submission" date="2012-08" db="EMBL/GenBank/DDBJ databases">
        <title>The Genome Sequence of Wuchereria bancrofti.</title>
        <authorList>
            <person name="Nutman T.B."/>
            <person name="Fink D.L."/>
            <person name="Russ C."/>
            <person name="Young S."/>
            <person name="Zeng Q."/>
            <person name="Koehrsen M."/>
            <person name="Alvarado L."/>
            <person name="Berlin A."/>
            <person name="Chapman S.B."/>
            <person name="Chen Z."/>
            <person name="Freedman E."/>
            <person name="Gellesch M."/>
            <person name="Goldberg J."/>
            <person name="Griggs A."/>
            <person name="Gujja S."/>
            <person name="Heilman E.R."/>
            <person name="Heiman D."/>
            <person name="Hepburn T."/>
            <person name="Howarth C."/>
            <person name="Jen D."/>
            <person name="Larson L."/>
            <person name="Lewis B."/>
            <person name="Mehta T."/>
            <person name="Park D."/>
            <person name="Pearson M."/>
            <person name="Roberts A."/>
            <person name="Saif S."/>
            <person name="Shea T."/>
            <person name="Shenoy N."/>
            <person name="Sisk P."/>
            <person name="Stolte C."/>
            <person name="Sykes S."/>
            <person name="Walk T."/>
            <person name="White J."/>
            <person name="Yandava C."/>
            <person name="Haas B."/>
            <person name="Henn M.R."/>
            <person name="Nusbaum C."/>
            <person name="Birren B."/>
        </authorList>
    </citation>
    <scope>NUCLEOTIDE SEQUENCE [LARGE SCALE GENOMIC DNA]</scope>
    <source>
        <strain evidence="10">NA</strain>
    </source>
</reference>
<evidence type="ECO:0000256" key="1">
    <source>
        <dbReference type="ARBA" id="ARBA00009510"/>
    </source>
</evidence>
<dbReference type="GO" id="GO:0031080">
    <property type="term" value="C:nuclear pore outer ring"/>
    <property type="evidence" value="ECO:0007669"/>
    <property type="project" value="TreeGrafter"/>
</dbReference>
<dbReference type="GO" id="GO:0031965">
    <property type="term" value="C:nuclear membrane"/>
    <property type="evidence" value="ECO:0007669"/>
    <property type="project" value="UniProtKB-SubCell"/>
</dbReference>
<evidence type="ECO:0000313" key="9">
    <source>
        <dbReference type="EMBL" id="EJW78917.1"/>
    </source>
</evidence>
<dbReference type="EMBL" id="ADBV01006059">
    <property type="protein sequence ID" value="EJW78917.1"/>
    <property type="molecule type" value="Genomic_DNA"/>
</dbReference>
<keyword evidence="6 8" id="KW-0906">Nuclear pore complex</keyword>
<dbReference type="PANTHER" id="PTHR13003">
    <property type="entry name" value="NUP107-RELATED"/>
    <property type="match status" value="1"/>
</dbReference>
<protein>
    <recommendedName>
        <fullName evidence="8">Nuclear pore complex protein</fullName>
    </recommendedName>
</protein>
<dbReference type="GO" id="GO:0000973">
    <property type="term" value="P:post-transcriptional tethering of RNA polymerase II gene DNA at nuclear periphery"/>
    <property type="evidence" value="ECO:0007669"/>
    <property type="project" value="TreeGrafter"/>
</dbReference>
<evidence type="ECO:0000256" key="5">
    <source>
        <dbReference type="ARBA" id="ARBA00023010"/>
    </source>
</evidence>
<keyword evidence="3" id="KW-0509">mRNA transport</keyword>
<comment type="similarity">
    <text evidence="1 8">Belongs to the nucleoporin Nup84/Nup107 family.</text>
</comment>
<keyword evidence="7 8" id="KW-0539">Nucleus</keyword>
<organism evidence="9 10">
    <name type="scientific">Wuchereria bancrofti</name>
    <dbReference type="NCBI Taxonomy" id="6293"/>
    <lineage>
        <taxon>Eukaryota</taxon>
        <taxon>Metazoa</taxon>
        <taxon>Ecdysozoa</taxon>
        <taxon>Nematoda</taxon>
        <taxon>Chromadorea</taxon>
        <taxon>Rhabditida</taxon>
        <taxon>Spirurina</taxon>
        <taxon>Spiruromorpha</taxon>
        <taxon>Filarioidea</taxon>
        <taxon>Onchocercidae</taxon>
        <taxon>Wuchereria</taxon>
    </lineage>
</organism>
<comment type="subcellular location">
    <subcellularLocation>
        <location evidence="8">Nucleus</location>
        <location evidence="8">Nuclear pore complex</location>
    </subcellularLocation>
    <subcellularLocation>
        <location evidence="8">Nucleus membrane</location>
    </subcellularLocation>
</comment>
<sequence>ESKRDDVLINAWNWLIYPDVDKLDRARKLLQQSKKLVDKIVGSFRPIIETSDTVESKLLRAITEYKAYECYLNALMKFNEWFKQSQRSVPSIMENSTDDVGTLMDMQQRITFEVIHQRANEKMQRYENASKQSTTEEVKKLTGIKSRYITAVIIMLVTIFEKSDINRSAQLVELLADEEYKLAEVIPKEQLRILIKQLSVNAYKSL</sequence>
<dbReference type="InterPro" id="IPR007252">
    <property type="entry name" value="Nup84/Nup107"/>
</dbReference>
<dbReference type="AlphaFoldDB" id="J9EPC6"/>
<evidence type="ECO:0000256" key="3">
    <source>
        <dbReference type="ARBA" id="ARBA00022816"/>
    </source>
</evidence>
<gene>
    <name evidence="9" type="ORF">WUBG_10172</name>
</gene>
<comment type="subunit">
    <text evidence="8">Part of the nuclear pore complex (NPC).</text>
</comment>
<dbReference type="Pfam" id="PF04121">
    <property type="entry name" value="Nup84_Nup100"/>
    <property type="match status" value="1"/>
</dbReference>
<comment type="caution">
    <text evidence="9">The sequence shown here is derived from an EMBL/GenBank/DDBJ whole genome shotgun (WGS) entry which is preliminary data.</text>
</comment>
<evidence type="ECO:0000256" key="2">
    <source>
        <dbReference type="ARBA" id="ARBA00022448"/>
    </source>
</evidence>
<evidence type="ECO:0000256" key="8">
    <source>
        <dbReference type="RuleBase" id="RU365072"/>
    </source>
</evidence>
<keyword evidence="8" id="KW-0472">Membrane</keyword>
<keyword evidence="4" id="KW-0653">Protein transport</keyword>
<dbReference type="GO" id="GO:0006406">
    <property type="term" value="P:mRNA export from nucleus"/>
    <property type="evidence" value="ECO:0007669"/>
    <property type="project" value="TreeGrafter"/>
</dbReference>
<dbReference type="PANTHER" id="PTHR13003:SF2">
    <property type="entry name" value="NUCLEAR PORE COMPLEX PROTEIN NUP107"/>
    <property type="match status" value="1"/>
</dbReference>
<comment type="function">
    <text evidence="8">Functions as a component of the nuclear pore complex (NPC).</text>
</comment>
<dbReference type="GO" id="GO:0006606">
    <property type="term" value="P:protein import into nucleus"/>
    <property type="evidence" value="ECO:0007669"/>
    <property type="project" value="TreeGrafter"/>
</dbReference>
<accession>J9EPC6</accession>
<evidence type="ECO:0000313" key="10">
    <source>
        <dbReference type="Proteomes" id="UP000004810"/>
    </source>
</evidence>
<keyword evidence="5 8" id="KW-0811">Translocation</keyword>
<evidence type="ECO:0000256" key="4">
    <source>
        <dbReference type="ARBA" id="ARBA00022927"/>
    </source>
</evidence>
<keyword evidence="2 8" id="KW-0813">Transport</keyword>
<evidence type="ECO:0000256" key="6">
    <source>
        <dbReference type="ARBA" id="ARBA00023132"/>
    </source>
</evidence>
<name>J9EPC6_WUCBA</name>
<dbReference type="Proteomes" id="UP000004810">
    <property type="component" value="Unassembled WGS sequence"/>
</dbReference>
<proteinExistence type="inferred from homology"/>
<dbReference type="GO" id="GO:0017056">
    <property type="term" value="F:structural constituent of nuclear pore"/>
    <property type="evidence" value="ECO:0007669"/>
    <property type="project" value="UniProtKB-UniRule"/>
</dbReference>